<feature type="region of interest" description="Disordered" evidence="3">
    <location>
        <begin position="274"/>
        <end position="313"/>
    </location>
</feature>
<dbReference type="EMBL" id="BTRK01000004">
    <property type="protein sequence ID" value="GMR47985.1"/>
    <property type="molecule type" value="Genomic_DNA"/>
</dbReference>
<evidence type="ECO:0000256" key="1">
    <source>
        <dbReference type="ARBA" id="ARBA00022884"/>
    </source>
</evidence>
<sequence>MAEKYEERNRAEKRARSEAKRLEAIRVKAELDASRDRVVGLGLKDVDNEKKRKKITFESESEDEREKSAIRKVQKLGDNEGTSKGMRKQSELFGSDEEEEEAEIVFKNRHKGEKGIKLMQQEARFGNDHRFKLNEKFEDSDEEEEAESNLDRLKKELLGEKEGALSVLARVLGKELKRDKPSKEKKSKARPFTRFDPDNEDHVKWMRENMKKPEYVEEKEVKQIDEGDNDREVPQICQKIDVDGRFFEMGGDFAKELKEKLEGNKRDEPFSFLASIGREEKNEEKKGEASDEEVKLKDEGRQTMKHASEEDPMGFYMTPSMGFFFDVFSLSVRSVVANFRRTQSIDKVREKWSEQRESIVKTYKNQRRFAVKNVRDEKKGYEKKEGGMFKKNEDEENGKNEKGMKKSKSKKSHNEC</sequence>
<feature type="coiled-coil region" evidence="2">
    <location>
        <begin position="2"/>
        <end position="32"/>
    </location>
</feature>
<dbReference type="Proteomes" id="UP001328107">
    <property type="component" value="Unassembled WGS sequence"/>
</dbReference>
<evidence type="ECO:0000313" key="4">
    <source>
        <dbReference type="EMBL" id="GMR47985.1"/>
    </source>
</evidence>
<dbReference type="AlphaFoldDB" id="A0AAN5I1C9"/>
<reference evidence="5" key="1">
    <citation type="submission" date="2022-10" db="EMBL/GenBank/DDBJ databases">
        <title>Genome assembly of Pristionchus species.</title>
        <authorList>
            <person name="Yoshida K."/>
            <person name="Sommer R.J."/>
        </authorList>
    </citation>
    <scope>NUCLEOTIDE SEQUENCE [LARGE SCALE GENOMIC DNA]</scope>
    <source>
        <strain evidence="5">RS5460</strain>
    </source>
</reference>
<evidence type="ECO:0000256" key="2">
    <source>
        <dbReference type="SAM" id="Coils"/>
    </source>
</evidence>
<feature type="compositionally biased region" description="Basic and acidic residues" evidence="3">
    <location>
        <begin position="277"/>
        <end position="309"/>
    </location>
</feature>
<feature type="region of interest" description="Disordered" evidence="3">
    <location>
        <begin position="176"/>
        <end position="199"/>
    </location>
</feature>
<organism evidence="4 5">
    <name type="scientific">Pristionchus mayeri</name>
    <dbReference type="NCBI Taxonomy" id="1317129"/>
    <lineage>
        <taxon>Eukaryota</taxon>
        <taxon>Metazoa</taxon>
        <taxon>Ecdysozoa</taxon>
        <taxon>Nematoda</taxon>
        <taxon>Chromadorea</taxon>
        <taxon>Rhabditida</taxon>
        <taxon>Rhabditina</taxon>
        <taxon>Diplogasteromorpha</taxon>
        <taxon>Diplogasteroidea</taxon>
        <taxon>Neodiplogasteridae</taxon>
        <taxon>Pristionchus</taxon>
    </lineage>
</organism>
<evidence type="ECO:0000313" key="5">
    <source>
        <dbReference type="Proteomes" id="UP001328107"/>
    </source>
</evidence>
<evidence type="ECO:0000256" key="3">
    <source>
        <dbReference type="SAM" id="MobiDB-lite"/>
    </source>
</evidence>
<feature type="region of interest" description="Disordered" evidence="3">
    <location>
        <begin position="50"/>
        <end position="101"/>
    </location>
</feature>
<keyword evidence="1" id="KW-0694">RNA-binding</keyword>
<keyword evidence="2" id="KW-0175">Coiled coil</keyword>
<proteinExistence type="predicted"/>
<feature type="compositionally biased region" description="Basic residues" evidence="3">
    <location>
        <begin position="405"/>
        <end position="416"/>
    </location>
</feature>
<dbReference type="GO" id="GO:0003723">
    <property type="term" value="F:RNA binding"/>
    <property type="evidence" value="ECO:0007669"/>
    <property type="project" value="UniProtKB-KW"/>
</dbReference>
<comment type="caution">
    <text evidence="4">The sequence shown here is derived from an EMBL/GenBank/DDBJ whole genome shotgun (WGS) entry which is preliminary data.</text>
</comment>
<gene>
    <name evidence="4" type="ORF">PMAYCL1PPCAC_18180</name>
</gene>
<feature type="region of interest" description="Disordered" evidence="3">
    <location>
        <begin position="375"/>
        <end position="416"/>
    </location>
</feature>
<dbReference type="PANTHER" id="PTHR48029">
    <property type="entry name" value="NUCLEOLAR PROTEIN 8"/>
    <property type="match status" value="1"/>
</dbReference>
<feature type="coiled-coil region" evidence="2">
    <location>
        <begin position="136"/>
        <end position="163"/>
    </location>
</feature>
<feature type="compositionally biased region" description="Basic and acidic residues" evidence="3">
    <location>
        <begin position="375"/>
        <end position="404"/>
    </location>
</feature>
<name>A0AAN5I1C9_9BILA</name>
<accession>A0AAN5I1C9</accession>
<protein>
    <submittedName>
        <fullName evidence="4">Uncharacterized protein</fullName>
    </submittedName>
</protein>
<dbReference type="PANTHER" id="PTHR48029:SF1">
    <property type="entry name" value="NUCLEOLAR PROTEIN 8"/>
    <property type="match status" value="1"/>
</dbReference>
<keyword evidence="5" id="KW-1185">Reference proteome</keyword>